<evidence type="ECO:0000313" key="2">
    <source>
        <dbReference type="Proteomes" id="UP001148662"/>
    </source>
</evidence>
<evidence type="ECO:0000313" key="1">
    <source>
        <dbReference type="EMBL" id="KAJ3550562.1"/>
    </source>
</evidence>
<gene>
    <name evidence="1" type="ORF">NM688_g5048</name>
</gene>
<name>A0ACC1T178_9APHY</name>
<proteinExistence type="predicted"/>
<comment type="caution">
    <text evidence="1">The sequence shown here is derived from an EMBL/GenBank/DDBJ whole genome shotgun (WGS) entry which is preliminary data.</text>
</comment>
<organism evidence="1 2">
    <name type="scientific">Phlebia brevispora</name>
    <dbReference type="NCBI Taxonomy" id="194682"/>
    <lineage>
        <taxon>Eukaryota</taxon>
        <taxon>Fungi</taxon>
        <taxon>Dikarya</taxon>
        <taxon>Basidiomycota</taxon>
        <taxon>Agaricomycotina</taxon>
        <taxon>Agaricomycetes</taxon>
        <taxon>Polyporales</taxon>
        <taxon>Meruliaceae</taxon>
        <taxon>Phlebia</taxon>
    </lineage>
</organism>
<reference evidence="1" key="1">
    <citation type="submission" date="2022-07" db="EMBL/GenBank/DDBJ databases">
        <title>Genome Sequence of Phlebia brevispora.</title>
        <authorList>
            <person name="Buettner E."/>
        </authorList>
    </citation>
    <scope>NUCLEOTIDE SEQUENCE</scope>
    <source>
        <strain evidence="1">MPL23</strain>
    </source>
</reference>
<sequence length="425" mass="45834">MSSIFQSLKDKAQSAVSSSGLADHLPGGFSRTDGKTSPTGGMSKSHTLESLHHQLRSFQQQFSSSTTPAQRIITGAKGVALDYDAVAHDLQGYSKEMYLWGQTDAEDIRDVTDRLGWLNYVHGSLAAALAQRMDAARSPFKALRDAENVLAPRRNVRNGLQSQIARMEYDQYDRRDPEKQQRIRDMKAQLQRAEASDEAAEKDIEILKRKAVRESEQLKWEAIKEYAEKLSMVAQAAIAVTPALPPVPPSPSQPYNGGDLTASVRASLQHALDNYTPGNTNFFVDPPLAGDLKHTRSFGQTHEKELSRIGSGDGSTGIPLTPPLSGATAQPGPSYSPQFPQPMTSPSSLKTGFTATSQSTSPPLATAPSPLNMSPPLNPTLLNQAPAPLPSPQTSTYPLVASNSADPASRQTSSTRPSTHRGKVP</sequence>
<dbReference type="EMBL" id="JANHOG010000896">
    <property type="protein sequence ID" value="KAJ3550562.1"/>
    <property type="molecule type" value="Genomic_DNA"/>
</dbReference>
<keyword evidence="2" id="KW-1185">Reference proteome</keyword>
<protein>
    <submittedName>
        <fullName evidence="1">Uncharacterized protein</fullName>
    </submittedName>
</protein>
<dbReference type="Proteomes" id="UP001148662">
    <property type="component" value="Unassembled WGS sequence"/>
</dbReference>
<accession>A0ACC1T178</accession>